<dbReference type="SMART" id="SM01232">
    <property type="entry name" value="H2TH"/>
    <property type="match status" value="1"/>
</dbReference>
<evidence type="ECO:0000256" key="4">
    <source>
        <dbReference type="ARBA" id="ARBA00022723"/>
    </source>
</evidence>
<feature type="active site" description="Proton donor" evidence="15">
    <location>
        <position position="3"/>
    </location>
</feature>
<dbReference type="PANTHER" id="PTHR22993">
    <property type="entry name" value="FORMAMIDOPYRIMIDINE-DNA GLYCOSYLASE"/>
    <property type="match status" value="1"/>
</dbReference>
<dbReference type="NCBIfam" id="TIGR00577">
    <property type="entry name" value="fpg"/>
    <property type="match status" value="1"/>
</dbReference>
<evidence type="ECO:0000256" key="13">
    <source>
        <dbReference type="ARBA" id="ARBA00023295"/>
    </source>
</evidence>
<sequence length="271" mass="30322">MPELPEVETTRRGILPHLEGKRVKAVTVRNSSLRWPIPADLAQHIQNKTLRTIHRRGKYLLLEFANGHVIWHLGMSGSLRIIKADEPPMVHDHVDIAFGGNLALRYTDPRRFGAVLWTNEAILEHKLLNHLGPEPLTDTFNSGYLFDKSRKRSQSVKTWIMDSKVVVGVGNIYANEALFNSAIHPLKAAGKLTQKQCDIFCSEIKSVLAKAIEQGGTTLKDFVGGDGKPGYFAQELNVYGRGGEACKKCRKPLTEKKLGQRTTVYCTHCQK</sequence>
<reference evidence="18" key="1">
    <citation type="submission" date="2023-07" db="EMBL/GenBank/DDBJ databases">
        <title>Genome content predicts the carbon catabolic preferences of heterotrophic bacteria.</title>
        <authorList>
            <person name="Gralka M."/>
        </authorList>
    </citation>
    <scope>NUCLEOTIDE SEQUENCE</scope>
    <source>
        <strain evidence="18">I3M17_2</strain>
    </source>
</reference>
<dbReference type="SMART" id="SM00898">
    <property type="entry name" value="Fapy_DNA_glyco"/>
    <property type="match status" value="1"/>
</dbReference>
<dbReference type="Gene3D" id="3.20.190.10">
    <property type="entry name" value="MutM-like, N-terminal"/>
    <property type="match status" value="1"/>
</dbReference>
<evidence type="ECO:0000313" key="18">
    <source>
        <dbReference type="EMBL" id="MDO6423925.1"/>
    </source>
</evidence>
<evidence type="ECO:0000256" key="7">
    <source>
        <dbReference type="ARBA" id="ARBA00022801"/>
    </source>
</evidence>
<evidence type="ECO:0000256" key="5">
    <source>
        <dbReference type="ARBA" id="ARBA00022763"/>
    </source>
</evidence>
<keyword evidence="5 15" id="KW-0227">DNA damage</keyword>
<dbReference type="FunFam" id="1.10.8.50:FF:000003">
    <property type="entry name" value="Formamidopyrimidine-DNA glycosylase"/>
    <property type="match status" value="1"/>
</dbReference>
<evidence type="ECO:0000256" key="10">
    <source>
        <dbReference type="ARBA" id="ARBA00023204"/>
    </source>
</evidence>
<feature type="domain" description="Formamidopyrimidine-DNA glycosylase catalytic" evidence="17">
    <location>
        <begin position="2"/>
        <end position="113"/>
    </location>
</feature>
<comment type="catalytic activity">
    <reaction evidence="14 15">
        <text>2'-deoxyribonucleotide-(2'-deoxyribose 5'-phosphate)-2'-deoxyribonucleotide-DNA = a 3'-end 2'-deoxyribonucleotide-(2,3-dehydro-2,3-deoxyribose 5'-phosphate)-DNA + a 5'-end 5'-phospho-2'-deoxyribonucleoside-DNA + H(+)</text>
        <dbReference type="Rhea" id="RHEA:66592"/>
        <dbReference type="Rhea" id="RHEA-COMP:13180"/>
        <dbReference type="Rhea" id="RHEA-COMP:16897"/>
        <dbReference type="Rhea" id="RHEA-COMP:17067"/>
        <dbReference type="ChEBI" id="CHEBI:15378"/>
        <dbReference type="ChEBI" id="CHEBI:136412"/>
        <dbReference type="ChEBI" id="CHEBI:157695"/>
        <dbReference type="ChEBI" id="CHEBI:167181"/>
        <dbReference type="EC" id="4.2.99.18"/>
    </reaction>
</comment>
<dbReference type="RefSeq" id="WP_303493453.1">
    <property type="nucleotide sequence ID" value="NZ_JAUOPB010000011.1"/>
</dbReference>
<dbReference type="Gene3D" id="1.10.8.50">
    <property type="match status" value="1"/>
</dbReference>
<dbReference type="EC" id="3.2.2.23" evidence="15"/>
<feature type="active site" description="Proton donor; for beta-elimination activity" evidence="15">
    <location>
        <position position="58"/>
    </location>
</feature>
<feature type="binding site" evidence="15">
    <location>
        <position position="91"/>
    </location>
    <ligand>
        <name>DNA</name>
        <dbReference type="ChEBI" id="CHEBI:16991"/>
    </ligand>
</feature>
<dbReference type="PROSITE" id="PS51068">
    <property type="entry name" value="FPG_CAT"/>
    <property type="match status" value="1"/>
</dbReference>
<dbReference type="AlphaFoldDB" id="A0AAW7X8K5"/>
<evidence type="ECO:0000256" key="6">
    <source>
        <dbReference type="ARBA" id="ARBA00022771"/>
    </source>
</evidence>
<comment type="subunit">
    <text evidence="3 15">Monomer.</text>
</comment>
<dbReference type="InterPro" id="IPR010663">
    <property type="entry name" value="Znf_FPG/IleRS"/>
</dbReference>
<evidence type="ECO:0000259" key="16">
    <source>
        <dbReference type="PROSITE" id="PS51066"/>
    </source>
</evidence>
<evidence type="ECO:0000256" key="8">
    <source>
        <dbReference type="ARBA" id="ARBA00022833"/>
    </source>
</evidence>
<dbReference type="SUPFAM" id="SSF46946">
    <property type="entry name" value="S13-like H2TH domain"/>
    <property type="match status" value="1"/>
</dbReference>
<keyword evidence="9 15" id="KW-0238">DNA-binding</keyword>
<dbReference type="GO" id="GO:0034039">
    <property type="term" value="F:8-oxo-7,8-dihydroguanine DNA N-glycosylase activity"/>
    <property type="evidence" value="ECO:0007669"/>
    <property type="project" value="TreeGrafter"/>
</dbReference>
<keyword evidence="4 15" id="KW-0479">Metal-binding</keyword>
<evidence type="ECO:0000256" key="15">
    <source>
        <dbReference type="HAMAP-Rule" id="MF_00103"/>
    </source>
</evidence>
<keyword evidence="8 15" id="KW-0862">Zinc</keyword>
<feature type="active site" description="Proton donor; for delta-elimination activity" evidence="15">
    <location>
        <position position="261"/>
    </location>
</feature>
<dbReference type="CDD" id="cd08966">
    <property type="entry name" value="EcFpg-like_N"/>
    <property type="match status" value="1"/>
</dbReference>
<dbReference type="PANTHER" id="PTHR22993:SF9">
    <property type="entry name" value="FORMAMIDOPYRIMIDINE-DNA GLYCOSYLASE"/>
    <property type="match status" value="1"/>
</dbReference>
<dbReference type="SUPFAM" id="SSF57716">
    <property type="entry name" value="Glucocorticoid receptor-like (DNA-binding domain)"/>
    <property type="match status" value="1"/>
</dbReference>
<dbReference type="EC" id="4.2.99.18" evidence="15"/>
<comment type="caution">
    <text evidence="18">The sequence shown here is derived from an EMBL/GenBank/DDBJ whole genome shotgun (WGS) entry which is preliminary data.</text>
</comment>
<dbReference type="GO" id="GO:0008270">
    <property type="term" value="F:zinc ion binding"/>
    <property type="evidence" value="ECO:0007669"/>
    <property type="project" value="UniProtKB-UniRule"/>
</dbReference>
<organism evidence="18 19">
    <name type="scientific">Saccharophagus degradans</name>
    <dbReference type="NCBI Taxonomy" id="86304"/>
    <lineage>
        <taxon>Bacteria</taxon>
        <taxon>Pseudomonadati</taxon>
        <taxon>Pseudomonadota</taxon>
        <taxon>Gammaproteobacteria</taxon>
        <taxon>Cellvibrionales</taxon>
        <taxon>Cellvibrionaceae</taxon>
        <taxon>Saccharophagus</taxon>
    </lineage>
</organism>
<feature type="domain" description="FPG-type" evidence="16">
    <location>
        <begin position="237"/>
        <end position="271"/>
    </location>
</feature>
<evidence type="ECO:0000259" key="17">
    <source>
        <dbReference type="PROSITE" id="PS51068"/>
    </source>
</evidence>
<dbReference type="HAMAP" id="MF_00103">
    <property type="entry name" value="Fapy_DNA_glycosyl"/>
    <property type="match status" value="1"/>
</dbReference>
<comment type="catalytic activity">
    <reaction evidence="1 15">
        <text>Hydrolysis of DNA containing ring-opened 7-methylguanine residues, releasing 2,6-diamino-4-hydroxy-5-(N-methyl)formamidopyrimidine.</text>
        <dbReference type="EC" id="3.2.2.23"/>
    </reaction>
</comment>
<dbReference type="NCBIfam" id="NF002211">
    <property type="entry name" value="PRK01103.1"/>
    <property type="match status" value="1"/>
</dbReference>
<keyword evidence="6 15" id="KW-0863">Zinc-finger</keyword>
<dbReference type="InterPro" id="IPR012319">
    <property type="entry name" value="FPG_cat"/>
</dbReference>
<comment type="similarity">
    <text evidence="2 15">Belongs to the FPG family.</text>
</comment>
<evidence type="ECO:0000256" key="2">
    <source>
        <dbReference type="ARBA" id="ARBA00009409"/>
    </source>
</evidence>
<comment type="function">
    <text evidence="15">Involved in base excision repair of DNA damaged by oxidation or by mutagenic agents. Acts as DNA glycosylase that recognizes and removes damaged bases. Has a preference for oxidized purines, such as 7,8-dihydro-8-oxoguanine (8-oxoG). Has AP (apurinic/apyrimidinic) lyase activity and introduces nicks in the DNA strand. Cleaves the DNA backbone by beta-delta elimination to generate a single-strand break at the site of the removed base with both 3'- and 5'-phosphates.</text>
</comment>
<keyword evidence="11 15" id="KW-0456">Lyase</keyword>
<keyword evidence="10 15" id="KW-0234">DNA repair</keyword>
<dbReference type="InterPro" id="IPR010979">
    <property type="entry name" value="Ribosomal_uS13-like_H2TH"/>
</dbReference>
<name>A0AAW7X8K5_9GAMM</name>
<dbReference type="Pfam" id="PF06827">
    <property type="entry name" value="zf-FPG_IleRS"/>
    <property type="match status" value="1"/>
</dbReference>
<feature type="active site" description="Schiff-base intermediate with DNA" evidence="15">
    <location>
        <position position="2"/>
    </location>
</feature>
<gene>
    <name evidence="15 18" type="primary">mutM</name>
    <name evidence="15" type="synonym">fpg</name>
    <name evidence="18" type="ORF">Q4521_15685</name>
</gene>
<keyword evidence="13 15" id="KW-0326">Glycosidase</keyword>
<dbReference type="Pfam" id="PF01149">
    <property type="entry name" value="Fapy_DNA_glyco"/>
    <property type="match status" value="1"/>
</dbReference>
<comment type="cofactor">
    <cofactor evidence="15">
        <name>Zn(2+)</name>
        <dbReference type="ChEBI" id="CHEBI:29105"/>
    </cofactor>
    <text evidence="15">Binds 1 zinc ion per subunit.</text>
</comment>
<keyword evidence="7 15" id="KW-0378">Hydrolase</keyword>
<dbReference type="GO" id="GO:0006284">
    <property type="term" value="P:base-excision repair"/>
    <property type="evidence" value="ECO:0007669"/>
    <property type="project" value="InterPro"/>
</dbReference>
<protein>
    <recommendedName>
        <fullName evidence="15">Formamidopyrimidine-DNA glycosylase</fullName>
        <shortName evidence="15">Fapy-DNA glycosylase</shortName>
        <ecNumber evidence="15">3.2.2.23</ecNumber>
    </recommendedName>
    <alternativeName>
        <fullName evidence="15">DNA-(apurinic or apyrimidinic site) lyase MutM</fullName>
        <shortName evidence="15">AP lyase MutM</shortName>
        <ecNumber evidence="15">4.2.99.18</ecNumber>
    </alternativeName>
</protein>
<evidence type="ECO:0000256" key="12">
    <source>
        <dbReference type="ARBA" id="ARBA00023268"/>
    </source>
</evidence>
<dbReference type="InterPro" id="IPR015886">
    <property type="entry name" value="H2TH_FPG"/>
</dbReference>
<proteinExistence type="inferred from homology"/>
<evidence type="ECO:0000256" key="3">
    <source>
        <dbReference type="ARBA" id="ARBA00011245"/>
    </source>
</evidence>
<evidence type="ECO:0000313" key="19">
    <source>
        <dbReference type="Proteomes" id="UP001169760"/>
    </source>
</evidence>
<dbReference type="GO" id="GO:0003684">
    <property type="term" value="F:damaged DNA binding"/>
    <property type="evidence" value="ECO:0007669"/>
    <property type="project" value="InterPro"/>
</dbReference>
<dbReference type="GO" id="GO:0140078">
    <property type="term" value="F:class I DNA-(apurinic or apyrimidinic site) endonuclease activity"/>
    <property type="evidence" value="ECO:0007669"/>
    <property type="project" value="UniProtKB-EC"/>
</dbReference>
<keyword evidence="12 15" id="KW-0511">Multifunctional enzyme</keyword>
<evidence type="ECO:0000256" key="1">
    <source>
        <dbReference type="ARBA" id="ARBA00001668"/>
    </source>
</evidence>
<feature type="binding site" evidence="15">
    <location>
        <position position="152"/>
    </location>
    <ligand>
        <name>DNA</name>
        <dbReference type="ChEBI" id="CHEBI:16991"/>
    </ligand>
</feature>
<accession>A0AAW7X8K5</accession>
<dbReference type="InterPro" id="IPR000214">
    <property type="entry name" value="Znf_DNA_glyclase/AP_lyase"/>
</dbReference>
<dbReference type="InterPro" id="IPR035937">
    <property type="entry name" value="FPG_N"/>
</dbReference>
<dbReference type="Proteomes" id="UP001169760">
    <property type="component" value="Unassembled WGS sequence"/>
</dbReference>
<dbReference type="EMBL" id="JAUOPB010000011">
    <property type="protein sequence ID" value="MDO6423925.1"/>
    <property type="molecule type" value="Genomic_DNA"/>
</dbReference>
<dbReference type="SUPFAM" id="SSF81624">
    <property type="entry name" value="N-terminal domain of MutM-like DNA repair proteins"/>
    <property type="match status" value="1"/>
</dbReference>
<dbReference type="FunFam" id="3.20.190.10:FF:000001">
    <property type="entry name" value="Formamidopyrimidine-DNA glycosylase"/>
    <property type="match status" value="1"/>
</dbReference>
<dbReference type="PROSITE" id="PS51066">
    <property type="entry name" value="ZF_FPG_2"/>
    <property type="match status" value="1"/>
</dbReference>
<feature type="binding site" evidence="15">
    <location>
        <position position="110"/>
    </location>
    <ligand>
        <name>DNA</name>
        <dbReference type="ChEBI" id="CHEBI:16991"/>
    </ligand>
</feature>
<evidence type="ECO:0000256" key="14">
    <source>
        <dbReference type="ARBA" id="ARBA00044632"/>
    </source>
</evidence>
<dbReference type="Pfam" id="PF06831">
    <property type="entry name" value="H2TH"/>
    <property type="match status" value="1"/>
</dbReference>
<evidence type="ECO:0000256" key="9">
    <source>
        <dbReference type="ARBA" id="ARBA00023125"/>
    </source>
</evidence>
<dbReference type="InterPro" id="IPR020629">
    <property type="entry name" value="FPG_Glyclase"/>
</dbReference>
<evidence type="ECO:0000256" key="11">
    <source>
        <dbReference type="ARBA" id="ARBA00023239"/>
    </source>
</evidence>